<sequence length="116" mass="13234">RKLPATRRLPPTHLGFLSIFGDPTDKLPLPMHESLGRCWFHTVYLGVKIPLAPHPVDHRCQHSNCMSGSPSVTRQSCPMNRQWNLGFECGVTSFCHEPAFYQRFVVQEQRFDSTAP</sequence>
<gene>
    <name evidence="1" type="ORF">HAX54_044463</name>
</gene>
<name>A0ABS8SPJ8_DATST</name>
<dbReference type="EMBL" id="JACEIK010000678">
    <property type="protein sequence ID" value="MCD7460806.1"/>
    <property type="molecule type" value="Genomic_DNA"/>
</dbReference>
<protein>
    <submittedName>
        <fullName evidence="1">Uncharacterized protein</fullName>
    </submittedName>
</protein>
<evidence type="ECO:0000313" key="2">
    <source>
        <dbReference type="Proteomes" id="UP000823775"/>
    </source>
</evidence>
<accession>A0ABS8SPJ8</accession>
<evidence type="ECO:0000313" key="1">
    <source>
        <dbReference type="EMBL" id="MCD7460806.1"/>
    </source>
</evidence>
<dbReference type="Proteomes" id="UP000823775">
    <property type="component" value="Unassembled WGS sequence"/>
</dbReference>
<proteinExistence type="predicted"/>
<comment type="caution">
    <text evidence="1">The sequence shown here is derived from an EMBL/GenBank/DDBJ whole genome shotgun (WGS) entry which is preliminary data.</text>
</comment>
<organism evidence="1 2">
    <name type="scientific">Datura stramonium</name>
    <name type="common">Jimsonweed</name>
    <name type="synonym">Common thornapple</name>
    <dbReference type="NCBI Taxonomy" id="4076"/>
    <lineage>
        <taxon>Eukaryota</taxon>
        <taxon>Viridiplantae</taxon>
        <taxon>Streptophyta</taxon>
        <taxon>Embryophyta</taxon>
        <taxon>Tracheophyta</taxon>
        <taxon>Spermatophyta</taxon>
        <taxon>Magnoliopsida</taxon>
        <taxon>eudicotyledons</taxon>
        <taxon>Gunneridae</taxon>
        <taxon>Pentapetalae</taxon>
        <taxon>asterids</taxon>
        <taxon>lamiids</taxon>
        <taxon>Solanales</taxon>
        <taxon>Solanaceae</taxon>
        <taxon>Solanoideae</taxon>
        <taxon>Datureae</taxon>
        <taxon>Datura</taxon>
    </lineage>
</organism>
<feature type="non-terminal residue" evidence="1">
    <location>
        <position position="1"/>
    </location>
</feature>
<feature type="non-terminal residue" evidence="1">
    <location>
        <position position="116"/>
    </location>
</feature>
<reference evidence="1 2" key="1">
    <citation type="journal article" date="2021" name="BMC Genomics">
        <title>Datura genome reveals duplications of psychoactive alkaloid biosynthetic genes and high mutation rate following tissue culture.</title>
        <authorList>
            <person name="Rajewski A."/>
            <person name="Carter-House D."/>
            <person name="Stajich J."/>
            <person name="Litt A."/>
        </authorList>
    </citation>
    <scope>NUCLEOTIDE SEQUENCE [LARGE SCALE GENOMIC DNA]</scope>
    <source>
        <strain evidence="1">AR-01</strain>
    </source>
</reference>
<keyword evidence="2" id="KW-1185">Reference proteome</keyword>